<dbReference type="HOGENOM" id="CLU_1151993_0_0_1"/>
<dbReference type="AlphaFoldDB" id="K1X052"/>
<protein>
    <submittedName>
        <fullName evidence="2">Uncharacterized protein</fullName>
    </submittedName>
</protein>
<dbReference type="Proteomes" id="UP000006753">
    <property type="component" value="Unassembled WGS sequence"/>
</dbReference>
<dbReference type="KEGG" id="mbe:MBM_07478"/>
<evidence type="ECO:0000313" key="3">
    <source>
        <dbReference type="Proteomes" id="UP000006753"/>
    </source>
</evidence>
<feature type="compositionally biased region" description="Basic and acidic residues" evidence="1">
    <location>
        <begin position="34"/>
        <end position="47"/>
    </location>
</feature>
<name>K1X052_MARBU</name>
<keyword evidence="3" id="KW-1185">Reference proteome</keyword>
<dbReference type="EMBL" id="JH921446">
    <property type="protein sequence ID" value="EKD14248.1"/>
    <property type="molecule type" value="Genomic_DNA"/>
</dbReference>
<sequence>MEQRSCCRLRPSVADQMDYRNRKASVQGGNHGNKVQDRKGEKQKQTESKQANKFQPFAKDRIHPSYTTSKALFPYVSTTLTRELSARVKEGQCWSIRVKYNVSPLSRNNWQLAAAVALACAVLREELRSRQESLEVRWRVEGHLDEIKSLGQGTRRSTWSHVLWPREEASFHCLAEKKIAFLSGMEGNHKLEGEREGYARREPAKNKGEKDEGRIFGENITCAVVSCRERGRKREKETEKR</sequence>
<proteinExistence type="predicted"/>
<gene>
    <name evidence="2" type="ORF">MBM_07478</name>
</gene>
<feature type="region of interest" description="Disordered" evidence="1">
    <location>
        <begin position="1"/>
        <end position="55"/>
    </location>
</feature>
<organism evidence="2 3">
    <name type="scientific">Marssonina brunnea f. sp. multigermtubi (strain MB_m1)</name>
    <name type="common">Marssonina leaf spot fungus</name>
    <dbReference type="NCBI Taxonomy" id="1072389"/>
    <lineage>
        <taxon>Eukaryota</taxon>
        <taxon>Fungi</taxon>
        <taxon>Dikarya</taxon>
        <taxon>Ascomycota</taxon>
        <taxon>Pezizomycotina</taxon>
        <taxon>Leotiomycetes</taxon>
        <taxon>Helotiales</taxon>
        <taxon>Drepanopezizaceae</taxon>
        <taxon>Drepanopeziza</taxon>
    </lineage>
</organism>
<evidence type="ECO:0000256" key="1">
    <source>
        <dbReference type="SAM" id="MobiDB-lite"/>
    </source>
</evidence>
<evidence type="ECO:0000313" key="2">
    <source>
        <dbReference type="EMBL" id="EKD14248.1"/>
    </source>
</evidence>
<accession>K1X052</accession>
<feature type="region of interest" description="Disordered" evidence="1">
    <location>
        <begin position="193"/>
        <end position="212"/>
    </location>
</feature>
<dbReference type="InParanoid" id="K1X052"/>
<reference evidence="2 3" key="1">
    <citation type="journal article" date="2012" name="BMC Genomics">
        <title>Sequencing the genome of Marssonina brunnea reveals fungus-poplar co-evolution.</title>
        <authorList>
            <person name="Zhu S."/>
            <person name="Cao Y.-Z."/>
            <person name="Jiang C."/>
            <person name="Tan B.-Y."/>
            <person name="Wang Z."/>
            <person name="Feng S."/>
            <person name="Zhang L."/>
            <person name="Su X.-H."/>
            <person name="Brejova B."/>
            <person name="Vinar T."/>
            <person name="Xu M."/>
            <person name="Wang M.-X."/>
            <person name="Zhang S.-G."/>
            <person name="Huang M.-R."/>
            <person name="Wu R."/>
            <person name="Zhou Y."/>
        </authorList>
    </citation>
    <scope>NUCLEOTIDE SEQUENCE [LARGE SCALE GENOMIC DNA]</scope>
    <source>
        <strain evidence="2 3">MB_m1</strain>
    </source>
</reference>